<dbReference type="Gene3D" id="4.10.240.10">
    <property type="entry name" value="Zn(2)-C6 fungal-type DNA-binding domain"/>
    <property type="match status" value="1"/>
</dbReference>
<dbReference type="GO" id="GO:0008270">
    <property type="term" value="F:zinc ion binding"/>
    <property type="evidence" value="ECO:0007669"/>
    <property type="project" value="InterPro"/>
</dbReference>
<dbReference type="SUPFAM" id="SSF57701">
    <property type="entry name" value="Zn2/Cys6 DNA-binding domain"/>
    <property type="match status" value="1"/>
</dbReference>
<dbReference type="PANTHER" id="PTHR47338:SF29">
    <property type="entry name" value="ZN(2)-C6 FUNGAL-TYPE DOMAIN-CONTAINING PROTEIN"/>
    <property type="match status" value="1"/>
</dbReference>
<organism evidence="7 8">
    <name type="scientific">Ceratobasidium theobromae</name>
    <dbReference type="NCBI Taxonomy" id="1582974"/>
    <lineage>
        <taxon>Eukaryota</taxon>
        <taxon>Fungi</taxon>
        <taxon>Dikarya</taxon>
        <taxon>Basidiomycota</taxon>
        <taxon>Agaricomycotina</taxon>
        <taxon>Agaricomycetes</taxon>
        <taxon>Cantharellales</taxon>
        <taxon>Ceratobasidiaceae</taxon>
        <taxon>Ceratobasidium</taxon>
    </lineage>
</organism>
<dbReference type="GO" id="GO:0000981">
    <property type="term" value="F:DNA-binding transcription factor activity, RNA polymerase II-specific"/>
    <property type="evidence" value="ECO:0007669"/>
    <property type="project" value="InterPro"/>
</dbReference>
<comment type="caution">
    <text evidence="7">The sequence shown here is derived from an EMBL/GenBank/DDBJ whole genome shotgun (WGS) entry which is preliminary data.</text>
</comment>
<comment type="subcellular location">
    <subcellularLocation>
        <location evidence="1">Nucleus</location>
    </subcellularLocation>
</comment>
<dbReference type="CDD" id="cd12148">
    <property type="entry name" value="fungal_TF_MHR"/>
    <property type="match status" value="1"/>
</dbReference>
<dbReference type="Proteomes" id="UP000383932">
    <property type="component" value="Unassembled WGS sequence"/>
</dbReference>
<dbReference type="PROSITE" id="PS00463">
    <property type="entry name" value="ZN2_CY6_FUNGAL_1"/>
    <property type="match status" value="1"/>
</dbReference>
<dbReference type="InterPro" id="IPR050815">
    <property type="entry name" value="TF_fung"/>
</dbReference>
<dbReference type="AlphaFoldDB" id="A0A5N5QR16"/>
<dbReference type="PANTHER" id="PTHR47338">
    <property type="entry name" value="ZN(II)2CYS6 TRANSCRIPTION FACTOR (EUROFUNG)-RELATED"/>
    <property type="match status" value="1"/>
</dbReference>
<proteinExistence type="predicted"/>
<sequence length="522" mass="56760">MPGTATRIRRGGACLPCHLRKKKCDGQPSCSSCARSQIRCEYVSPPPAPDFPSRSRAEELQSRINELEIMLADAYYAPQYSSTAFLTNMQASSSVLVDPVSGDISDWLQQILRPTMIANKRHFNLYLHTSTLRSPPRPLLNAMNLVACHILSLSATSDTRPTLQELEELKKLLLSKVHSGIHTSLEGARDLIAGSVCAPALASQYLLQVGRFAEAHWLASNAIRFAVSCGLHTIDRRWFRGAGGSPESTSSGFGGSFLVPASSAREHHDRQMSWWLAFAADGLVQMVAGLDSAVRPELRACIGDVDCGIGQGREITTAFPLAESTYEGDNHANVYGTTITHLLSSGWGEGNGDQEYGCMFGMRMRSLALFQIAALVSDDLDTSRSLDAGLPYNVDQRISAFIAGLPNLTYQDPSDTANGIEGQINPDMVMVYMLAYTAKLRLLASDALVNNGEQRFETSMAVGRLAAGLQGETHYGWSQIVKKCCSEALQVLSAESETRGVRPVEIESLHSLLGKLYLDTHA</sequence>
<keyword evidence="3" id="KW-0805">Transcription regulation</keyword>
<evidence type="ECO:0000256" key="4">
    <source>
        <dbReference type="ARBA" id="ARBA00023163"/>
    </source>
</evidence>
<dbReference type="InterPro" id="IPR001138">
    <property type="entry name" value="Zn2Cys6_DnaBD"/>
</dbReference>
<name>A0A5N5QR16_9AGAM</name>
<evidence type="ECO:0000256" key="1">
    <source>
        <dbReference type="ARBA" id="ARBA00004123"/>
    </source>
</evidence>
<evidence type="ECO:0000313" key="7">
    <source>
        <dbReference type="EMBL" id="KAB5594089.1"/>
    </source>
</evidence>
<dbReference type="SMART" id="SM00066">
    <property type="entry name" value="GAL4"/>
    <property type="match status" value="1"/>
</dbReference>
<dbReference type="InterPro" id="IPR036864">
    <property type="entry name" value="Zn2-C6_fun-type_DNA-bd_sf"/>
</dbReference>
<accession>A0A5N5QR16</accession>
<gene>
    <name evidence="7" type="ORF">CTheo_2426</name>
</gene>
<dbReference type="CDD" id="cd00067">
    <property type="entry name" value="GAL4"/>
    <property type="match status" value="1"/>
</dbReference>
<evidence type="ECO:0000256" key="3">
    <source>
        <dbReference type="ARBA" id="ARBA00023015"/>
    </source>
</evidence>
<keyword evidence="8" id="KW-1185">Reference proteome</keyword>
<evidence type="ECO:0000256" key="5">
    <source>
        <dbReference type="ARBA" id="ARBA00023242"/>
    </source>
</evidence>
<reference evidence="7 8" key="1">
    <citation type="journal article" date="2019" name="Fungal Biol. Biotechnol.">
        <title>Draft genome sequence of fastidious pathogen Ceratobasidium theobromae, which causes vascular-streak dieback in Theobroma cacao.</title>
        <authorList>
            <person name="Ali S.S."/>
            <person name="Asman A."/>
            <person name="Shao J."/>
            <person name="Firmansyah A.P."/>
            <person name="Susilo A.W."/>
            <person name="Rosmana A."/>
            <person name="McMahon P."/>
            <person name="Junaid M."/>
            <person name="Guest D."/>
            <person name="Kheng T.Y."/>
            <person name="Meinhardt L.W."/>
            <person name="Bailey B.A."/>
        </authorList>
    </citation>
    <scope>NUCLEOTIDE SEQUENCE [LARGE SCALE GENOMIC DNA]</scope>
    <source>
        <strain evidence="7 8">CT2</strain>
    </source>
</reference>
<evidence type="ECO:0000313" key="8">
    <source>
        <dbReference type="Proteomes" id="UP000383932"/>
    </source>
</evidence>
<protein>
    <recommendedName>
        <fullName evidence="6">Zn(2)-C6 fungal-type domain-containing protein</fullName>
    </recommendedName>
</protein>
<dbReference type="EMBL" id="SSOP01000025">
    <property type="protein sequence ID" value="KAB5594089.1"/>
    <property type="molecule type" value="Genomic_DNA"/>
</dbReference>
<dbReference type="Pfam" id="PF00172">
    <property type="entry name" value="Zn_clus"/>
    <property type="match status" value="1"/>
</dbReference>
<keyword evidence="5" id="KW-0539">Nucleus</keyword>
<evidence type="ECO:0000256" key="2">
    <source>
        <dbReference type="ARBA" id="ARBA00022723"/>
    </source>
</evidence>
<dbReference type="PROSITE" id="PS50048">
    <property type="entry name" value="ZN2_CY6_FUNGAL_2"/>
    <property type="match status" value="1"/>
</dbReference>
<dbReference type="GO" id="GO:0005634">
    <property type="term" value="C:nucleus"/>
    <property type="evidence" value="ECO:0007669"/>
    <property type="project" value="UniProtKB-SubCell"/>
</dbReference>
<keyword evidence="4" id="KW-0804">Transcription</keyword>
<feature type="domain" description="Zn(2)-C6 fungal-type" evidence="6">
    <location>
        <begin position="13"/>
        <end position="42"/>
    </location>
</feature>
<dbReference type="OrthoDB" id="2123952at2759"/>
<evidence type="ECO:0000259" key="6">
    <source>
        <dbReference type="PROSITE" id="PS50048"/>
    </source>
</evidence>
<keyword evidence="2" id="KW-0479">Metal-binding</keyword>